<dbReference type="CDD" id="cd01941">
    <property type="entry name" value="YeiC_kinase_like"/>
    <property type="match status" value="1"/>
</dbReference>
<name>A0A7W9YV49_9HYPH</name>
<dbReference type="InterPro" id="IPR011611">
    <property type="entry name" value="PfkB_dom"/>
</dbReference>
<dbReference type="GO" id="GO:0016301">
    <property type="term" value="F:kinase activity"/>
    <property type="evidence" value="ECO:0007669"/>
    <property type="project" value="UniProtKB-KW"/>
</dbReference>
<comment type="caution">
    <text evidence="4">The sequence shown here is derived from an EMBL/GenBank/DDBJ whole genome shotgun (WGS) entry which is preliminary data.</text>
</comment>
<dbReference type="Gene3D" id="3.40.1190.20">
    <property type="match status" value="1"/>
</dbReference>
<dbReference type="GO" id="GO:0004730">
    <property type="term" value="F:pseudouridylate synthase activity"/>
    <property type="evidence" value="ECO:0007669"/>
    <property type="project" value="TreeGrafter"/>
</dbReference>
<dbReference type="Proteomes" id="UP000535501">
    <property type="component" value="Unassembled WGS sequence"/>
</dbReference>
<keyword evidence="2 4" id="KW-0418">Kinase</keyword>
<dbReference type="PANTHER" id="PTHR42909:SF4">
    <property type="entry name" value="CARBOHYDRATE KINASE, PFKB FAMILY"/>
    <property type="match status" value="1"/>
</dbReference>
<evidence type="ECO:0000313" key="5">
    <source>
        <dbReference type="Proteomes" id="UP000535501"/>
    </source>
</evidence>
<evidence type="ECO:0000313" key="4">
    <source>
        <dbReference type="EMBL" id="MBB6178884.1"/>
    </source>
</evidence>
<organism evidence="4 5">
    <name type="scientific">Pseudorhizobium flavum</name>
    <dbReference type="NCBI Taxonomy" id="1335061"/>
    <lineage>
        <taxon>Bacteria</taxon>
        <taxon>Pseudomonadati</taxon>
        <taxon>Pseudomonadota</taxon>
        <taxon>Alphaproteobacteria</taxon>
        <taxon>Hyphomicrobiales</taxon>
        <taxon>Rhizobiaceae</taxon>
        <taxon>Rhizobium/Agrobacterium group</taxon>
        <taxon>Pseudorhizobium</taxon>
    </lineage>
</organism>
<dbReference type="GO" id="GO:0016798">
    <property type="term" value="F:hydrolase activity, acting on glycosyl bonds"/>
    <property type="evidence" value="ECO:0007669"/>
    <property type="project" value="TreeGrafter"/>
</dbReference>
<dbReference type="PANTHER" id="PTHR42909">
    <property type="entry name" value="ZGC:136858"/>
    <property type="match status" value="1"/>
</dbReference>
<evidence type="ECO:0000256" key="1">
    <source>
        <dbReference type="ARBA" id="ARBA00022679"/>
    </source>
</evidence>
<accession>A0A7W9YV49</accession>
<dbReference type="SUPFAM" id="SSF53613">
    <property type="entry name" value="Ribokinase-like"/>
    <property type="match status" value="1"/>
</dbReference>
<keyword evidence="5" id="KW-1185">Reference proteome</keyword>
<dbReference type="EMBL" id="JACHEJ010000001">
    <property type="protein sequence ID" value="MBB6178884.1"/>
    <property type="molecule type" value="Genomic_DNA"/>
</dbReference>
<dbReference type="PROSITE" id="PS00584">
    <property type="entry name" value="PFKB_KINASES_2"/>
    <property type="match status" value="1"/>
</dbReference>
<sequence>MTKRILVLGGAHLDRRGQIAADTVAGASNPGTWREDLGGGAFNVARNLARLGHAVELIAPRGGDAAGQRVAEEASLAGIDDRPFVFLDRATPSYTAVLEQDGNLVIALADMELYRLFTPRRLRARSVREAMARADLIVCDANLPAETLSALGAEASARGIALAGIAISPAKVIRLRKVLPDIAWVFMNSAEAAALAGAAASPDQWADLLRPLGLSGGVVTKGGEDIAAFDSQTSLMIKPPPASPVVDVTGAGDALAAGVLDTLLAGESLPPALVRGIAASHIALASPYAAPPELDRNLLERKAAEIAASTAYS</sequence>
<gene>
    <name evidence="4" type="ORF">HNQ75_000827</name>
</gene>
<dbReference type="GO" id="GO:0005737">
    <property type="term" value="C:cytoplasm"/>
    <property type="evidence" value="ECO:0007669"/>
    <property type="project" value="TreeGrafter"/>
</dbReference>
<dbReference type="InterPro" id="IPR029056">
    <property type="entry name" value="Ribokinase-like"/>
</dbReference>
<evidence type="ECO:0000256" key="2">
    <source>
        <dbReference type="ARBA" id="ARBA00022777"/>
    </source>
</evidence>
<dbReference type="AlphaFoldDB" id="A0A7W9YV49"/>
<evidence type="ECO:0000259" key="3">
    <source>
        <dbReference type="Pfam" id="PF00294"/>
    </source>
</evidence>
<dbReference type="RefSeq" id="WP_077546409.1">
    <property type="nucleotide sequence ID" value="NZ_JACHEJ010000001.1"/>
</dbReference>
<keyword evidence="1" id="KW-0808">Transferase</keyword>
<dbReference type="PROSITE" id="PS00583">
    <property type="entry name" value="PFKB_KINASES_1"/>
    <property type="match status" value="1"/>
</dbReference>
<reference evidence="4 5" key="1">
    <citation type="submission" date="2020-08" db="EMBL/GenBank/DDBJ databases">
        <title>Genomic Encyclopedia of Type Strains, Phase IV (KMG-IV): sequencing the most valuable type-strain genomes for metagenomic binning, comparative biology and taxonomic classification.</title>
        <authorList>
            <person name="Goeker M."/>
        </authorList>
    </citation>
    <scope>NUCLEOTIDE SEQUENCE [LARGE SCALE GENOMIC DNA]</scope>
    <source>
        <strain evidence="4 5">DSM 102134</strain>
    </source>
</reference>
<dbReference type="InterPro" id="IPR002173">
    <property type="entry name" value="Carboh/pur_kinase_PfkB_CS"/>
</dbReference>
<protein>
    <submittedName>
        <fullName evidence="4">Sugar/nucleoside kinase (Ribokinase family)</fullName>
    </submittedName>
</protein>
<feature type="domain" description="Carbohydrate kinase PfkB" evidence="3">
    <location>
        <begin position="28"/>
        <end position="292"/>
    </location>
</feature>
<proteinExistence type="predicted"/>
<dbReference type="Pfam" id="PF00294">
    <property type="entry name" value="PfkB"/>
    <property type="match status" value="1"/>
</dbReference>